<dbReference type="PANTHER" id="PTHR43355:SF2">
    <property type="entry name" value="FLAVIN REDUCTASE (NADPH)"/>
    <property type="match status" value="1"/>
</dbReference>
<dbReference type="InterPro" id="IPR051606">
    <property type="entry name" value="Polyketide_Oxido-like"/>
</dbReference>
<gene>
    <name evidence="2" type="ORF">ACFQ4H_12345</name>
</gene>
<dbReference type="Gene3D" id="3.40.50.720">
    <property type="entry name" value="NAD(P)-binding Rossmann-like Domain"/>
    <property type="match status" value="1"/>
</dbReference>
<sequence>MSRIVVFGAGGRAGRRVVAEAVARGHRVTAVVPDPATEQDLAGGAVALVAGDVTRADSVATVAAGHDAAISTVARLDVPSEEFYVSAAHALLDGLGQAAVGRLVLIGIGTILETAPGVRVHDAPGFPAEGRAFSLGHAAELDVLRTSDTGTDWLMIAPPPTLLDAEAERTGRYRVGADGRVLPSADGTALFSYADLAVALVDEVETPKHHRTLIAVAP</sequence>
<dbReference type="SUPFAM" id="SSF51735">
    <property type="entry name" value="NAD(P)-binding Rossmann-fold domains"/>
    <property type="match status" value="1"/>
</dbReference>
<dbReference type="InterPro" id="IPR036291">
    <property type="entry name" value="NAD(P)-bd_dom_sf"/>
</dbReference>
<protein>
    <submittedName>
        <fullName evidence="2">NAD(P)-dependent oxidoreductase</fullName>
    </submittedName>
</protein>
<organism evidence="2 3">
    <name type="scientific">Micromonospora sonneratiae</name>
    <dbReference type="NCBI Taxonomy" id="1184706"/>
    <lineage>
        <taxon>Bacteria</taxon>
        <taxon>Bacillati</taxon>
        <taxon>Actinomycetota</taxon>
        <taxon>Actinomycetes</taxon>
        <taxon>Micromonosporales</taxon>
        <taxon>Micromonosporaceae</taxon>
        <taxon>Micromonospora</taxon>
    </lineage>
</organism>
<comment type="caution">
    <text evidence="2">The sequence shown here is derived from an EMBL/GenBank/DDBJ whole genome shotgun (WGS) entry which is preliminary data.</text>
</comment>
<dbReference type="EMBL" id="JBHTMP010000015">
    <property type="protein sequence ID" value="MFD1321881.1"/>
    <property type="molecule type" value="Genomic_DNA"/>
</dbReference>
<name>A0ABW3YE67_9ACTN</name>
<dbReference type="Proteomes" id="UP001597260">
    <property type="component" value="Unassembled WGS sequence"/>
</dbReference>
<evidence type="ECO:0000259" key="1">
    <source>
        <dbReference type="Pfam" id="PF13460"/>
    </source>
</evidence>
<evidence type="ECO:0000313" key="2">
    <source>
        <dbReference type="EMBL" id="MFD1321881.1"/>
    </source>
</evidence>
<keyword evidence="3" id="KW-1185">Reference proteome</keyword>
<accession>A0ABW3YE67</accession>
<reference evidence="3" key="1">
    <citation type="journal article" date="2019" name="Int. J. Syst. Evol. Microbiol.">
        <title>The Global Catalogue of Microorganisms (GCM) 10K type strain sequencing project: providing services to taxonomists for standard genome sequencing and annotation.</title>
        <authorList>
            <consortium name="The Broad Institute Genomics Platform"/>
            <consortium name="The Broad Institute Genome Sequencing Center for Infectious Disease"/>
            <person name="Wu L."/>
            <person name="Ma J."/>
        </authorList>
    </citation>
    <scope>NUCLEOTIDE SEQUENCE [LARGE SCALE GENOMIC DNA]</scope>
    <source>
        <strain evidence="3">JCM 31037</strain>
    </source>
</reference>
<dbReference type="PANTHER" id="PTHR43355">
    <property type="entry name" value="FLAVIN REDUCTASE (NADPH)"/>
    <property type="match status" value="1"/>
</dbReference>
<proteinExistence type="predicted"/>
<feature type="domain" description="NAD(P)-binding" evidence="1">
    <location>
        <begin position="8"/>
        <end position="206"/>
    </location>
</feature>
<evidence type="ECO:0000313" key="3">
    <source>
        <dbReference type="Proteomes" id="UP001597260"/>
    </source>
</evidence>
<dbReference type="Pfam" id="PF13460">
    <property type="entry name" value="NAD_binding_10"/>
    <property type="match status" value="1"/>
</dbReference>
<dbReference type="RefSeq" id="WP_377570244.1">
    <property type="nucleotide sequence ID" value="NZ_JBHTMP010000015.1"/>
</dbReference>
<dbReference type="InterPro" id="IPR016040">
    <property type="entry name" value="NAD(P)-bd_dom"/>
</dbReference>